<sequence>MSRRSLSLPGRPSRLSLIEKKMPLAERKKVHWSTDLEEVIYFSPDSMIRRPRDVSGMRSFDRRVRMLRSRSVSVNKRLPLKATQTLTRSFNDVNSMLIRTGVNILSHQLERLRSRSDSLEMFDQQSNNRWNELLALYQKQMRDQLAQQEEAWV</sequence>
<dbReference type="AlphaFoldDB" id="A0A3M6UTT4"/>
<dbReference type="Proteomes" id="UP000275408">
    <property type="component" value="Unassembled WGS sequence"/>
</dbReference>
<dbReference type="OrthoDB" id="5983119at2759"/>
<dbReference type="EMBL" id="RCHS01000755">
    <property type="protein sequence ID" value="RMX56987.1"/>
    <property type="molecule type" value="Genomic_DNA"/>
</dbReference>
<protein>
    <submittedName>
        <fullName evidence="1">Uncharacterized protein</fullName>
    </submittedName>
</protein>
<evidence type="ECO:0000313" key="2">
    <source>
        <dbReference type="Proteomes" id="UP000275408"/>
    </source>
</evidence>
<gene>
    <name evidence="1" type="ORF">pdam_00016142</name>
</gene>
<accession>A0A3M6UTT4</accession>
<keyword evidence="2" id="KW-1185">Reference proteome</keyword>
<evidence type="ECO:0000313" key="1">
    <source>
        <dbReference type="EMBL" id="RMX56987.1"/>
    </source>
</evidence>
<name>A0A3M6UTT4_POCDA</name>
<comment type="caution">
    <text evidence="1">The sequence shown here is derived from an EMBL/GenBank/DDBJ whole genome shotgun (WGS) entry which is preliminary data.</text>
</comment>
<proteinExistence type="predicted"/>
<organism evidence="1 2">
    <name type="scientific">Pocillopora damicornis</name>
    <name type="common">Cauliflower coral</name>
    <name type="synonym">Millepora damicornis</name>
    <dbReference type="NCBI Taxonomy" id="46731"/>
    <lineage>
        <taxon>Eukaryota</taxon>
        <taxon>Metazoa</taxon>
        <taxon>Cnidaria</taxon>
        <taxon>Anthozoa</taxon>
        <taxon>Hexacorallia</taxon>
        <taxon>Scleractinia</taxon>
        <taxon>Astrocoeniina</taxon>
        <taxon>Pocilloporidae</taxon>
        <taxon>Pocillopora</taxon>
    </lineage>
</organism>
<reference evidence="1 2" key="1">
    <citation type="journal article" date="2018" name="Sci. Rep.">
        <title>Comparative analysis of the Pocillopora damicornis genome highlights role of immune system in coral evolution.</title>
        <authorList>
            <person name="Cunning R."/>
            <person name="Bay R.A."/>
            <person name="Gillette P."/>
            <person name="Baker A.C."/>
            <person name="Traylor-Knowles N."/>
        </authorList>
    </citation>
    <scope>NUCLEOTIDE SEQUENCE [LARGE SCALE GENOMIC DNA]</scope>
    <source>
        <strain evidence="1">RSMAS</strain>
        <tissue evidence="1">Whole animal</tissue>
    </source>
</reference>